<evidence type="ECO:0000313" key="5">
    <source>
        <dbReference type="Proteomes" id="UP000504607"/>
    </source>
</evidence>
<name>A0A6I9R0F3_ELAGV</name>
<dbReference type="PANTHER" id="PTHR10460:SF10">
    <property type="entry name" value="PROTEIN ABIL3"/>
    <property type="match status" value="1"/>
</dbReference>
<dbReference type="InterPro" id="IPR028457">
    <property type="entry name" value="ABI"/>
</dbReference>
<sequence>MEATSPSPSFSAHREEAPAYDEISIQQSLLFSHSLRDLKNMRSQLYSAAEYFELSYSNDDQKQMVMNTLKDYALKALVNTVDHLGSVSYKVNNLLNKKVGEVSGTEFRVSCLEQILRTCQEYMDQEGRFQQSLASPAPKYHKHYILPVGKTILESGRHAIPNYQELDPLKESQQFQMVVHSTIRDSTIRERQPSFRRPHSPSASSSTLQRARSLSPFQRARSPSPSPETGKFSFKEKRAVSPPPSSNTFARTISLSSRPNVASSSNIGHWYPSDTRTSSPMHSHAETNSHRETDQNSKKRRGFLKALLTRRRSRNDESLYTYLDEY</sequence>
<dbReference type="PANTHER" id="PTHR10460">
    <property type="entry name" value="ABL INTERACTOR FAMILY MEMBER"/>
    <property type="match status" value="1"/>
</dbReference>
<evidence type="ECO:0000313" key="6">
    <source>
        <dbReference type="RefSeq" id="XP_010915983.1"/>
    </source>
</evidence>
<dbReference type="Proteomes" id="UP000504607">
    <property type="component" value="Chromosome 3"/>
</dbReference>
<evidence type="ECO:0000256" key="2">
    <source>
        <dbReference type="ARBA" id="ARBA00011513"/>
    </source>
</evidence>
<feature type="compositionally biased region" description="Basic and acidic residues" evidence="4">
    <location>
        <begin position="283"/>
        <end position="297"/>
    </location>
</feature>
<comment type="subunit">
    <text evidence="2">Binds SCAR.</text>
</comment>
<dbReference type="InParanoid" id="A0A6I9R0F3"/>
<organism evidence="5 6">
    <name type="scientific">Elaeis guineensis var. tenera</name>
    <name type="common">Oil palm</name>
    <dbReference type="NCBI Taxonomy" id="51953"/>
    <lineage>
        <taxon>Eukaryota</taxon>
        <taxon>Viridiplantae</taxon>
        <taxon>Streptophyta</taxon>
        <taxon>Embryophyta</taxon>
        <taxon>Tracheophyta</taxon>
        <taxon>Spermatophyta</taxon>
        <taxon>Magnoliopsida</taxon>
        <taxon>Liliopsida</taxon>
        <taxon>Arecaceae</taxon>
        <taxon>Arecoideae</taxon>
        <taxon>Cocoseae</taxon>
        <taxon>Elaeidinae</taxon>
        <taxon>Elaeis</taxon>
    </lineage>
</organism>
<dbReference type="KEGG" id="egu:105040925"/>
<comment type="similarity">
    <text evidence="1">Belongs to the ABI family.</text>
</comment>
<comment type="function">
    <text evidence="3">Involved in regulation of actin and microtubule organization. Part of a WAVE complex that activates the Arp2/3 complex.</text>
</comment>
<accession>A0A6I9R0F3</accession>
<gene>
    <name evidence="6" type="primary">LOC105040925</name>
</gene>
<feature type="compositionally biased region" description="Polar residues" evidence="4">
    <location>
        <begin position="246"/>
        <end position="267"/>
    </location>
</feature>
<dbReference type="RefSeq" id="XP_010915983.1">
    <property type="nucleotide sequence ID" value="XM_010917681.3"/>
</dbReference>
<dbReference type="GeneID" id="105040925"/>
<reference evidence="6" key="1">
    <citation type="submission" date="2025-08" db="UniProtKB">
        <authorList>
            <consortium name="RefSeq"/>
        </authorList>
    </citation>
    <scope>IDENTIFICATION</scope>
</reference>
<feature type="compositionally biased region" description="Basic residues" evidence="4">
    <location>
        <begin position="298"/>
        <end position="307"/>
    </location>
</feature>
<evidence type="ECO:0000256" key="3">
    <source>
        <dbReference type="ARBA" id="ARBA00025223"/>
    </source>
</evidence>
<evidence type="ECO:0000256" key="4">
    <source>
        <dbReference type="SAM" id="MobiDB-lite"/>
    </source>
</evidence>
<keyword evidence="5" id="KW-1185">Reference proteome</keyword>
<dbReference type="OrthoDB" id="1927036at2759"/>
<dbReference type="AlphaFoldDB" id="A0A6I9R0F3"/>
<protein>
    <submittedName>
        <fullName evidence="6">Probable protein ABIL3</fullName>
    </submittedName>
</protein>
<feature type="compositionally biased region" description="Polar residues" evidence="4">
    <location>
        <begin position="201"/>
        <end position="216"/>
    </location>
</feature>
<feature type="region of interest" description="Disordered" evidence="4">
    <location>
        <begin position="186"/>
        <end position="307"/>
    </location>
</feature>
<dbReference type="Gene3D" id="6.10.140.1620">
    <property type="match status" value="1"/>
</dbReference>
<evidence type="ECO:0000256" key="1">
    <source>
        <dbReference type="ARBA" id="ARBA00010020"/>
    </source>
</evidence>
<proteinExistence type="inferred from homology"/>